<dbReference type="GO" id="GO:0005524">
    <property type="term" value="F:ATP binding"/>
    <property type="evidence" value="ECO:0007669"/>
    <property type="project" value="UniProtKB-KW"/>
</dbReference>
<dbReference type="NCBIfam" id="TIGR00229">
    <property type="entry name" value="sensory_box"/>
    <property type="match status" value="1"/>
</dbReference>
<dbReference type="AlphaFoldDB" id="A0A4Y9T4C3"/>
<dbReference type="Pfam" id="PF00072">
    <property type="entry name" value="Response_reg"/>
    <property type="match status" value="1"/>
</dbReference>
<dbReference type="Gene3D" id="3.40.50.2300">
    <property type="match status" value="1"/>
</dbReference>
<dbReference type="SMART" id="SM01079">
    <property type="entry name" value="CHASE"/>
    <property type="match status" value="1"/>
</dbReference>
<dbReference type="CDD" id="cd00130">
    <property type="entry name" value="PAS"/>
    <property type="match status" value="1"/>
</dbReference>
<dbReference type="PROSITE" id="PS50110">
    <property type="entry name" value="RESPONSE_REGULATORY"/>
    <property type="match status" value="1"/>
</dbReference>
<evidence type="ECO:0000256" key="18">
    <source>
        <dbReference type="ARBA" id="ARBA00070152"/>
    </source>
</evidence>
<dbReference type="SUPFAM" id="SSF47384">
    <property type="entry name" value="Homodimeric domain of signal transducing histidine kinase"/>
    <property type="match status" value="1"/>
</dbReference>
<comment type="subunit">
    <text evidence="16">At low DSF concentrations, interacts with RpfF.</text>
</comment>
<feature type="domain" description="PAS" evidence="24">
    <location>
        <begin position="367"/>
        <end position="437"/>
    </location>
</feature>
<evidence type="ECO:0000256" key="20">
    <source>
        <dbReference type="SAM" id="MobiDB-lite"/>
    </source>
</evidence>
<dbReference type="GO" id="GO:0016020">
    <property type="term" value="C:membrane"/>
    <property type="evidence" value="ECO:0007669"/>
    <property type="project" value="UniProtKB-SubCell"/>
</dbReference>
<evidence type="ECO:0000256" key="5">
    <source>
        <dbReference type="ARBA" id="ARBA00022679"/>
    </source>
</evidence>
<feature type="modified residue" description="4-aspartylphosphate" evidence="19">
    <location>
        <position position="790"/>
    </location>
</feature>
<evidence type="ECO:0000256" key="21">
    <source>
        <dbReference type="SAM" id="Phobius"/>
    </source>
</evidence>
<evidence type="ECO:0000259" key="23">
    <source>
        <dbReference type="PROSITE" id="PS50110"/>
    </source>
</evidence>
<dbReference type="PROSITE" id="PS50109">
    <property type="entry name" value="HIS_KIN"/>
    <property type="match status" value="1"/>
</dbReference>
<comment type="caution">
    <text evidence="26">The sequence shown here is derived from an EMBL/GenBank/DDBJ whole genome shotgun (WGS) entry which is preliminary data.</text>
</comment>
<dbReference type="Pfam" id="PF08448">
    <property type="entry name" value="PAS_4"/>
    <property type="match status" value="1"/>
</dbReference>
<dbReference type="PANTHER" id="PTHR45339:SF1">
    <property type="entry name" value="HYBRID SIGNAL TRANSDUCTION HISTIDINE KINASE J"/>
    <property type="match status" value="1"/>
</dbReference>
<dbReference type="Gene3D" id="1.10.287.130">
    <property type="match status" value="1"/>
</dbReference>
<evidence type="ECO:0000259" key="24">
    <source>
        <dbReference type="PROSITE" id="PS50112"/>
    </source>
</evidence>
<dbReference type="Pfam" id="PF00512">
    <property type="entry name" value="HisKA"/>
    <property type="match status" value="1"/>
</dbReference>
<feature type="domain" description="Response regulatory" evidence="23">
    <location>
        <begin position="741"/>
        <end position="857"/>
    </location>
</feature>
<dbReference type="CDD" id="cd16922">
    <property type="entry name" value="HATPase_EvgS-ArcB-TorS-like"/>
    <property type="match status" value="1"/>
</dbReference>
<keyword evidence="10" id="KW-0067">ATP-binding</keyword>
<keyword evidence="7" id="KW-0732">Signal</keyword>
<dbReference type="Proteomes" id="UP000297258">
    <property type="component" value="Unassembled WGS sequence"/>
</dbReference>
<organism evidence="26 27">
    <name type="scientific">Massilia horti</name>
    <dbReference type="NCBI Taxonomy" id="2562153"/>
    <lineage>
        <taxon>Bacteria</taxon>
        <taxon>Pseudomonadati</taxon>
        <taxon>Pseudomonadota</taxon>
        <taxon>Betaproteobacteria</taxon>
        <taxon>Burkholderiales</taxon>
        <taxon>Oxalobacteraceae</taxon>
        <taxon>Telluria group</taxon>
        <taxon>Massilia</taxon>
    </lineage>
</organism>
<feature type="domain" description="CHASE" evidence="25">
    <location>
        <begin position="76"/>
        <end position="245"/>
    </location>
</feature>
<evidence type="ECO:0000256" key="4">
    <source>
        <dbReference type="ARBA" id="ARBA00022553"/>
    </source>
</evidence>
<dbReference type="PROSITE" id="PS50112">
    <property type="entry name" value="PAS"/>
    <property type="match status" value="1"/>
</dbReference>
<dbReference type="InterPro" id="IPR003594">
    <property type="entry name" value="HATPase_dom"/>
</dbReference>
<keyword evidence="11 21" id="KW-1133">Transmembrane helix</keyword>
<gene>
    <name evidence="26" type="ORF">E4O92_03180</name>
</gene>
<keyword evidence="5" id="KW-0808">Transferase</keyword>
<dbReference type="PROSITE" id="PS50839">
    <property type="entry name" value="CHASE"/>
    <property type="match status" value="1"/>
</dbReference>
<evidence type="ECO:0000256" key="13">
    <source>
        <dbReference type="ARBA" id="ARBA00023026"/>
    </source>
</evidence>
<dbReference type="SUPFAM" id="SSF52172">
    <property type="entry name" value="CheY-like"/>
    <property type="match status" value="1"/>
</dbReference>
<evidence type="ECO:0000256" key="2">
    <source>
        <dbReference type="ARBA" id="ARBA00004370"/>
    </source>
</evidence>
<keyword evidence="13" id="KW-0843">Virulence</keyword>
<dbReference type="FunFam" id="3.30.565.10:FF:000010">
    <property type="entry name" value="Sensor histidine kinase RcsC"/>
    <property type="match status" value="1"/>
</dbReference>
<dbReference type="InterPro" id="IPR004358">
    <property type="entry name" value="Sig_transdc_His_kin-like_C"/>
</dbReference>
<evidence type="ECO:0000256" key="7">
    <source>
        <dbReference type="ARBA" id="ARBA00022729"/>
    </source>
</evidence>
<protein>
    <recommendedName>
        <fullName evidence="17">Sensory/regulatory protein RpfC</fullName>
        <ecNumber evidence="3">2.7.13.3</ecNumber>
    </recommendedName>
    <alternativeName>
        <fullName evidence="18">Virulence sensor protein BvgS</fullName>
    </alternativeName>
</protein>
<accession>A0A4Y9T4C3</accession>
<evidence type="ECO:0000313" key="26">
    <source>
        <dbReference type="EMBL" id="TFW34854.1"/>
    </source>
</evidence>
<dbReference type="OrthoDB" id="5290456at2"/>
<dbReference type="CDD" id="cd00082">
    <property type="entry name" value="HisKA"/>
    <property type="match status" value="1"/>
</dbReference>
<dbReference type="EMBL" id="SPUM01000020">
    <property type="protein sequence ID" value="TFW34854.1"/>
    <property type="molecule type" value="Genomic_DNA"/>
</dbReference>
<dbReference type="SUPFAM" id="SSF55785">
    <property type="entry name" value="PYP-like sensor domain (PAS domain)"/>
    <property type="match status" value="1"/>
</dbReference>
<feature type="non-terminal residue" evidence="26">
    <location>
        <position position="857"/>
    </location>
</feature>
<evidence type="ECO:0000256" key="12">
    <source>
        <dbReference type="ARBA" id="ARBA00023012"/>
    </source>
</evidence>
<evidence type="ECO:0000256" key="6">
    <source>
        <dbReference type="ARBA" id="ARBA00022692"/>
    </source>
</evidence>
<dbReference type="GO" id="GO:0000155">
    <property type="term" value="F:phosphorelay sensor kinase activity"/>
    <property type="evidence" value="ECO:0007669"/>
    <property type="project" value="InterPro"/>
</dbReference>
<dbReference type="InterPro" id="IPR036097">
    <property type="entry name" value="HisK_dim/P_sf"/>
</dbReference>
<evidence type="ECO:0000259" key="22">
    <source>
        <dbReference type="PROSITE" id="PS50109"/>
    </source>
</evidence>
<dbReference type="SUPFAM" id="SSF55874">
    <property type="entry name" value="ATPase domain of HSP90 chaperone/DNA topoisomerase II/histidine kinase"/>
    <property type="match status" value="1"/>
</dbReference>
<evidence type="ECO:0000313" key="27">
    <source>
        <dbReference type="Proteomes" id="UP000297258"/>
    </source>
</evidence>
<evidence type="ECO:0000256" key="11">
    <source>
        <dbReference type="ARBA" id="ARBA00022989"/>
    </source>
</evidence>
<comment type="subcellular location">
    <subcellularLocation>
        <location evidence="2">Membrane</location>
    </subcellularLocation>
</comment>
<feature type="domain" description="Histidine kinase" evidence="22">
    <location>
        <begin position="502"/>
        <end position="719"/>
    </location>
</feature>
<dbReference type="InterPro" id="IPR042240">
    <property type="entry name" value="CHASE_sf"/>
</dbReference>
<keyword evidence="8" id="KW-0547">Nucleotide-binding</keyword>
<evidence type="ECO:0000259" key="25">
    <source>
        <dbReference type="PROSITE" id="PS50839"/>
    </source>
</evidence>
<dbReference type="InterPro" id="IPR013656">
    <property type="entry name" value="PAS_4"/>
</dbReference>
<dbReference type="Gene3D" id="3.30.450.20">
    <property type="entry name" value="PAS domain"/>
    <property type="match status" value="1"/>
</dbReference>
<dbReference type="Pfam" id="PF03924">
    <property type="entry name" value="CHASE"/>
    <property type="match status" value="1"/>
</dbReference>
<keyword evidence="4 19" id="KW-0597">Phosphoprotein</keyword>
<evidence type="ECO:0000256" key="19">
    <source>
        <dbReference type="PROSITE-ProRule" id="PRU00169"/>
    </source>
</evidence>
<dbReference type="InterPro" id="IPR001789">
    <property type="entry name" value="Sig_transdc_resp-reg_receiver"/>
</dbReference>
<evidence type="ECO:0000256" key="17">
    <source>
        <dbReference type="ARBA" id="ARBA00068150"/>
    </source>
</evidence>
<dbReference type="Pfam" id="PF02518">
    <property type="entry name" value="HATPase_c"/>
    <property type="match status" value="1"/>
</dbReference>
<dbReference type="InterPro" id="IPR006189">
    <property type="entry name" value="CHASE_dom"/>
</dbReference>
<evidence type="ECO:0000256" key="10">
    <source>
        <dbReference type="ARBA" id="ARBA00022840"/>
    </source>
</evidence>
<dbReference type="SMART" id="SM00091">
    <property type="entry name" value="PAS"/>
    <property type="match status" value="1"/>
</dbReference>
<evidence type="ECO:0000256" key="9">
    <source>
        <dbReference type="ARBA" id="ARBA00022777"/>
    </source>
</evidence>
<dbReference type="PRINTS" id="PR00344">
    <property type="entry name" value="BCTRLSENSOR"/>
</dbReference>
<evidence type="ECO:0000256" key="1">
    <source>
        <dbReference type="ARBA" id="ARBA00000085"/>
    </source>
</evidence>
<reference evidence="26 27" key="1">
    <citation type="submission" date="2019-03" db="EMBL/GenBank/DDBJ databases">
        <title>Draft genome of Massilia hortus sp. nov., a novel bacterial species of the Oxalobacteraceae family.</title>
        <authorList>
            <person name="Peta V."/>
            <person name="Raths R."/>
            <person name="Bucking H."/>
        </authorList>
    </citation>
    <scope>NUCLEOTIDE SEQUENCE [LARGE SCALE GENOMIC DNA]</scope>
    <source>
        <strain evidence="26 27">ONC3</strain>
    </source>
</reference>
<dbReference type="Gene3D" id="3.30.450.350">
    <property type="entry name" value="CHASE domain"/>
    <property type="match status" value="1"/>
</dbReference>
<dbReference type="InterPro" id="IPR035965">
    <property type="entry name" value="PAS-like_dom_sf"/>
</dbReference>
<feature type="region of interest" description="Disordered" evidence="20">
    <location>
        <begin position="121"/>
        <end position="140"/>
    </location>
</feature>
<dbReference type="SMART" id="SM00388">
    <property type="entry name" value="HisKA"/>
    <property type="match status" value="1"/>
</dbReference>
<proteinExistence type="predicted"/>
<dbReference type="EC" id="2.7.13.3" evidence="3"/>
<name>A0A4Y9T4C3_9BURK</name>
<evidence type="ECO:0000256" key="3">
    <source>
        <dbReference type="ARBA" id="ARBA00012438"/>
    </source>
</evidence>
<dbReference type="InterPro" id="IPR000014">
    <property type="entry name" value="PAS"/>
</dbReference>
<feature type="transmembrane region" description="Helical" evidence="21">
    <location>
        <begin position="334"/>
        <end position="359"/>
    </location>
</feature>
<dbReference type="SMART" id="SM00387">
    <property type="entry name" value="HATPase_c"/>
    <property type="match status" value="1"/>
</dbReference>
<keyword evidence="9" id="KW-0418">Kinase</keyword>
<dbReference type="FunFam" id="1.10.287.130:FF:000002">
    <property type="entry name" value="Two-component osmosensing histidine kinase"/>
    <property type="match status" value="1"/>
</dbReference>
<dbReference type="InterPro" id="IPR005467">
    <property type="entry name" value="His_kinase_dom"/>
</dbReference>
<dbReference type="SMART" id="SM00448">
    <property type="entry name" value="REC"/>
    <property type="match status" value="1"/>
</dbReference>
<comment type="catalytic activity">
    <reaction evidence="1">
        <text>ATP + protein L-histidine = ADP + protein N-phospho-L-histidine.</text>
        <dbReference type="EC" id="2.7.13.3"/>
    </reaction>
</comment>
<dbReference type="CDD" id="cd17546">
    <property type="entry name" value="REC_hyHK_CKI1_RcsC-like"/>
    <property type="match status" value="1"/>
</dbReference>
<comment type="function">
    <text evidence="15">Member of the two-component regulatory system BvgS/BvgA. Phosphorylates BvgA via a four-step phosphorelay in response to environmental signals.</text>
</comment>
<keyword evidence="27" id="KW-1185">Reference proteome</keyword>
<evidence type="ECO:0000256" key="8">
    <source>
        <dbReference type="ARBA" id="ARBA00022741"/>
    </source>
</evidence>
<feature type="compositionally biased region" description="Basic and acidic residues" evidence="20">
    <location>
        <begin position="121"/>
        <end position="131"/>
    </location>
</feature>
<dbReference type="InterPro" id="IPR011006">
    <property type="entry name" value="CheY-like_superfamily"/>
</dbReference>
<dbReference type="PANTHER" id="PTHR45339">
    <property type="entry name" value="HYBRID SIGNAL TRANSDUCTION HISTIDINE KINASE J"/>
    <property type="match status" value="1"/>
</dbReference>
<evidence type="ECO:0000256" key="14">
    <source>
        <dbReference type="ARBA" id="ARBA00023136"/>
    </source>
</evidence>
<keyword evidence="6 21" id="KW-0812">Transmembrane</keyword>
<keyword evidence="14 21" id="KW-0472">Membrane</keyword>
<keyword evidence="12" id="KW-0902">Two-component regulatory system</keyword>
<sequence>MTVGASGPIRIALWAAGLWLSLLVGALLFITASRAVEEDAARRFGTIAQGAQERLGTAIKSYTELLRALSALFQSSPQPVTREQFHRYVETLRMAEHFPAIENVNYAVFVPDAEREAFVASVRGDRSRDPDGYPEFTIKPPGRRPNYTVLTYLEPLAGYAEKFGVDLTASEGGRLAMEEARDRGQIMASGNMVRLSNPAPHIGMSMRLPVYRGGIVPPDVAGRRAAYAGSVSVGFSVPALVRRGLGRGDGGPVRLTLYAAGSKPATSLDALRILPDDRLLFQDPRAGDARAHAAGEGGRDAWFEVVLPVDYNGRLWKAHFAARKADLYYGLDRYFPWISLAAGFGGTLLIYSLFLKLYWSRRGAIEQRTLLDTVLDNVDVLVYMKDRDRRYRYVNARTAAMLGCPAESIVGRRDYEFMARTQADKFWERDRQVLADGERIADQIEFVGPDGTVHQMWTVKVPVATDGEVTSVLCVSTDVTELHQLKAQADAANKAKSDFLSNMSHEIRTPMNSIIGMTHLALKSVTDPRQRDYLEKIYHSGQHLLGIINHILDFSKIEAGRLDLETLDFTLASLMRNVSHQLGEAAAAKGLKLEFDIAPSLECPLRGDPLRLEQVLLNFTSNAIKFSEHGTILIRARPLEPGMVRFEVQDSGIGIDAAELPHLFTSFHQADPSTTRRYGGTGLGLVISKQLAELMGGQAGVESTPGRGSTFWFTARLAQGGPARSSSVPVVQHAASLIGVNALLVEDNVFSQQVGRELLEAAGANVVVAGNGSEALEHMHRQRFDCVLMDVQMPVMDGYEATRRIRSDPELRDVLVIAMTANAGVDDRARCLAAGMNEFVTKPIAPELLYATLARCL</sequence>
<dbReference type="InterPro" id="IPR003661">
    <property type="entry name" value="HisK_dim/P_dom"/>
</dbReference>
<dbReference type="InterPro" id="IPR036890">
    <property type="entry name" value="HATPase_C_sf"/>
</dbReference>
<evidence type="ECO:0000256" key="15">
    <source>
        <dbReference type="ARBA" id="ARBA00058004"/>
    </source>
</evidence>
<evidence type="ECO:0000256" key="16">
    <source>
        <dbReference type="ARBA" id="ARBA00064003"/>
    </source>
</evidence>
<dbReference type="Gene3D" id="3.30.565.10">
    <property type="entry name" value="Histidine kinase-like ATPase, C-terminal domain"/>
    <property type="match status" value="1"/>
</dbReference>